<dbReference type="PANTHER" id="PTHR34154:SF3">
    <property type="entry name" value="ALKALI-SENSITIVE LINKAGE PROTEIN 1"/>
    <property type="match status" value="1"/>
</dbReference>
<dbReference type="Gene3D" id="2.60.120.260">
    <property type="entry name" value="Galactose-binding domain-like"/>
    <property type="match status" value="1"/>
</dbReference>
<feature type="domain" description="CBM6" evidence="2">
    <location>
        <begin position="282"/>
        <end position="400"/>
    </location>
</feature>
<dbReference type="CDD" id="cd04080">
    <property type="entry name" value="CBM6_cellulase-like"/>
    <property type="match status" value="1"/>
</dbReference>
<gene>
    <name evidence="3" type="ORF">ACHKAR_16235</name>
</gene>
<dbReference type="RefSeq" id="WP_395418460.1">
    <property type="nucleotide sequence ID" value="NZ_JBIPKE010000019.1"/>
</dbReference>
<sequence length="495" mass="56200">MKKLGTLVSLIILVSISGYAQRKSEKRGLGYGYHSQKDLEALAPGVSWWYNWFYQPDAGVRDTYQQSGVAYVPMAWNGDFNKTETINFLEANPEVEYLLGFNEPNFKDQANMTPSQAAAKWPELEELASRFDLKLIGPAVNYCGNCVSENGTTYSDPIVYLDDFFAACQDCQVDYVAIHWYGCGGFDWYLDLFKKYNRPIWVTEIACWDQDDISEDQQKSYLINVVDQMENDPDVFRYAWFVGRGYGPHIALLAGDGELTELGQLYVNMPVHDPADFVTLPSRIEAEYYQTMSGIQLELTQDETGLMNVGYLDAGDSLSYQVEVPADRWYTFDLRVAGTANGRVDLMMDGDFIKTIVIPSTGAWQRWQTLEDSLELPSGHHRLTLRVVSGGFNLNWLDILTEREEKLIDPLGLEVPAWARLFPNPTPRYISIDLQNAAGPISLEIRNMGGEVVWELREAYRQNLSKIDLKGLSSGVYLIYMSNGHMKEVQKLIIK</sequence>
<dbReference type="Pfam" id="PF11790">
    <property type="entry name" value="Glyco_hydro_cc"/>
    <property type="match status" value="1"/>
</dbReference>
<dbReference type="Pfam" id="PF03422">
    <property type="entry name" value="CBM_6"/>
    <property type="match status" value="1"/>
</dbReference>
<evidence type="ECO:0000259" key="2">
    <source>
        <dbReference type="PROSITE" id="PS51175"/>
    </source>
</evidence>
<dbReference type="NCBIfam" id="TIGR04183">
    <property type="entry name" value="Por_Secre_tail"/>
    <property type="match status" value="1"/>
</dbReference>
<dbReference type="InterPro" id="IPR024655">
    <property type="entry name" value="Asl1_glyco_hydro_catalytic"/>
</dbReference>
<evidence type="ECO:0000313" key="4">
    <source>
        <dbReference type="Proteomes" id="UP001610063"/>
    </source>
</evidence>
<dbReference type="SUPFAM" id="SSF51445">
    <property type="entry name" value="(Trans)glycosidases"/>
    <property type="match status" value="1"/>
</dbReference>
<dbReference type="PROSITE" id="PS51175">
    <property type="entry name" value="CBM6"/>
    <property type="match status" value="1"/>
</dbReference>
<dbReference type="SUPFAM" id="SSF49785">
    <property type="entry name" value="Galactose-binding domain-like"/>
    <property type="match status" value="1"/>
</dbReference>
<proteinExistence type="predicted"/>
<dbReference type="InterPro" id="IPR008979">
    <property type="entry name" value="Galactose-bd-like_sf"/>
</dbReference>
<comment type="caution">
    <text evidence="3">The sequence shown here is derived from an EMBL/GenBank/DDBJ whole genome shotgun (WGS) entry which is preliminary data.</text>
</comment>
<name>A0ABW7NBW0_9BACT</name>
<keyword evidence="4" id="KW-1185">Reference proteome</keyword>
<dbReference type="Pfam" id="PF18962">
    <property type="entry name" value="Por_Secre_tail"/>
    <property type="match status" value="1"/>
</dbReference>
<dbReference type="GO" id="GO:0016787">
    <property type="term" value="F:hydrolase activity"/>
    <property type="evidence" value="ECO:0007669"/>
    <property type="project" value="UniProtKB-KW"/>
</dbReference>
<dbReference type="InterPro" id="IPR053183">
    <property type="entry name" value="ASL1"/>
</dbReference>
<dbReference type="InterPro" id="IPR005084">
    <property type="entry name" value="CBM6"/>
</dbReference>
<keyword evidence="3" id="KW-0378">Hydrolase</keyword>
<keyword evidence="1" id="KW-0732">Signal</keyword>
<dbReference type="InterPro" id="IPR017853">
    <property type="entry name" value="GH"/>
</dbReference>
<dbReference type="PANTHER" id="PTHR34154">
    <property type="entry name" value="ALKALI-SENSITIVE LINKAGE PROTEIN 1"/>
    <property type="match status" value="1"/>
</dbReference>
<evidence type="ECO:0000256" key="1">
    <source>
        <dbReference type="ARBA" id="ARBA00022729"/>
    </source>
</evidence>
<dbReference type="Gene3D" id="3.20.20.80">
    <property type="entry name" value="Glycosidases"/>
    <property type="match status" value="1"/>
</dbReference>
<dbReference type="InterPro" id="IPR006584">
    <property type="entry name" value="Cellulose-bd_IV"/>
</dbReference>
<accession>A0ABW7NBW0</accession>
<dbReference type="EMBL" id="JBIPKE010000019">
    <property type="protein sequence ID" value="MFH6985005.1"/>
    <property type="molecule type" value="Genomic_DNA"/>
</dbReference>
<reference evidence="3 4" key="1">
    <citation type="journal article" date="2013" name="Int. J. Syst. Evol. Microbiol.">
        <title>Marinoscillum luteum sp. nov., isolated from marine sediment.</title>
        <authorList>
            <person name="Cha I.T."/>
            <person name="Park S.J."/>
            <person name="Kim S.J."/>
            <person name="Kim J.G."/>
            <person name="Jung M.Y."/>
            <person name="Shin K.S."/>
            <person name="Kwon K.K."/>
            <person name="Yang S.H."/>
            <person name="Seo Y.S."/>
            <person name="Rhee S.K."/>
        </authorList>
    </citation>
    <scope>NUCLEOTIDE SEQUENCE [LARGE SCALE GENOMIC DNA]</scope>
    <source>
        <strain evidence="3 4">KCTC 23939</strain>
    </source>
</reference>
<dbReference type="SMART" id="SM00606">
    <property type="entry name" value="CBD_IV"/>
    <property type="match status" value="1"/>
</dbReference>
<organism evidence="3 4">
    <name type="scientific">Marinoscillum luteum</name>
    <dbReference type="NCBI Taxonomy" id="861051"/>
    <lineage>
        <taxon>Bacteria</taxon>
        <taxon>Pseudomonadati</taxon>
        <taxon>Bacteroidota</taxon>
        <taxon>Cytophagia</taxon>
        <taxon>Cytophagales</taxon>
        <taxon>Reichenbachiellaceae</taxon>
        <taxon>Marinoscillum</taxon>
    </lineage>
</organism>
<dbReference type="InterPro" id="IPR026444">
    <property type="entry name" value="Secre_tail"/>
</dbReference>
<protein>
    <submittedName>
        <fullName evidence="3">Glycosyl hydrolase</fullName>
    </submittedName>
</protein>
<evidence type="ECO:0000313" key="3">
    <source>
        <dbReference type="EMBL" id="MFH6985005.1"/>
    </source>
</evidence>
<dbReference type="Proteomes" id="UP001610063">
    <property type="component" value="Unassembled WGS sequence"/>
</dbReference>